<comment type="caution">
    <text evidence="1">The sequence shown here is derived from an EMBL/GenBank/DDBJ whole genome shotgun (WGS) entry which is preliminary data.</text>
</comment>
<keyword evidence="2" id="KW-1185">Reference proteome</keyword>
<name>A0A1Q5UAF6_9EURO</name>
<gene>
    <name evidence="1" type="ORF">PENSUB_5186</name>
</gene>
<evidence type="ECO:0000313" key="2">
    <source>
        <dbReference type="Proteomes" id="UP000186955"/>
    </source>
</evidence>
<organism evidence="1 2">
    <name type="scientific">Penicillium subrubescens</name>
    <dbReference type="NCBI Taxonomy" id="1316194"/>
    <lineage>
        <taxon>Eukaryota</taxon>
        <taxon>Fungi</taxon>
        <taxon>Dikarya</taxon>
        <taxon>Ascomycota</taxon>
        <taxon>Pezizomycotina</taxon>
        <taxon>Eurotiomycetes</taxon>
        <taxon>Eurotiomycetidae</taxon>
        <taxon>Eurotiales</taxon>
        <taxon>Aspergillaceae</taxon>
        <taxon>Penicillium</taxon>
    </lineage>
</organism>
<accession>A0A1Q5UAF6</accession>
<dbReference type="Proteomes" id="UP000186955">
    <property type="component" value="Unassembled WGS sequence"/>
</dbReference>
<dbReference type="AlphaFoldDB" id="A0A1Q5UAF6"/>
<protein>
    <submittedName>
        <fullName evidence="1">Uncharacterized protein</fullName>
    </submittedName>
</protein>
<evidence type="ECO:0000313" key="1">
    <source>
        <dbReference type="EMBL" id="OKP09450.1"/>
    </source>
</evidence>
<proteinExistence type="predicted"/>
<dbReference type="EMBL" id="MNBE01000519">
    <property type="protein sequence ID" value="OKP09450.1"/>
    <property type="molecule type" value="Genomic_DNA"/>
</dbReference>
<reference evidence="1 2" key="1">
    <citation type="submission" date="2016-10" db="EMBL/GenBank/DDBJ databases">
        <title>Genome sequence of the ascomycete fungus Penicillium subrubescens.</title>
        <authorList>
            <person name="De Vries R.P."/>
            <person name="Peng M."/>
            <person name="Dilokpimol A."/>
            <person name="Hilden K."/>
            <person name="Makela M.R."/>
            <person name="Grigoriev I."/>
            <person name="Riley R."/>
            <person name="Granchi Z."/>
        </authorList>
    </citation>
    <scope>NUCLEOTIDE SEQUENCE [LARGE SCALE GENOMIC DNA]</scope>
    <source>
        <strain evidence="1 2">CBS 132785</strain>
    </source>
</reference>
<sequence length="49" mass="5467">MKAEAHTIVSFVRDAELVIAPSLRIGLRAWKELTAVFAMKGEKLKDPTQ</sequence>